<evidence type="ECO:0000256" key="1">
    <source>
        <dbReference type="SAM" id="MobiDB-lite"/>
    </source>
</evidence>
<dbReference type="AlphaFoldDB" id="A0A2H1VM41"/>
<organism evidence="2">
    <name type="scientific">Spodoptera frugiperda</name>
    <name type="common">Fall armyworm</name>
    <dbReference type="NCBI Taxonomy" id="7108"/>
    <lineage>
        <taxon>Eukaryota</taxon>
        <taxon>Metazoa</taxon>
        <taxon>Ecdysozoa</taxon>
        <taxon>Arthropoda</taxon>
        <taxon>Hexapoda</taxon>
        <taxon>Insecta</taxon>
        <taxon>Pterygota</taxon>
        <taxon>Neoptera</taxon>
        <taxon>Endopterygota</taxon>
        <taxon>Lepidoptera</taxon>
        <taxon>Glossata</taxon>
        <taxon>Ditrysia</taxon>
        <taxon>Noctuoidea</taxon>
        <taxon>Noctuidae</taxon>
        <taxon>Amphipyrinae</taxon>
        <taxon>Spodoptera</taxon>
    </lineage>
</organism>
<sequence>MADTDEENIEDYPDPNSDKVPTSKLEDPTVFLKQAIFDRSEIPDISTNFYGDHHKITFPALGEARGSVRLLLTKDHSVSTSALQAGTPVNPLGRSKLRNRHQPYWANKWYYVDIRNAM</sequence>
<accession>A0A2H1VM41</accession>
<reference evidence="2" key="1">
    <citation type="submission" date="2016-07" db="EMBL/GenBank/DDBJ databases">
        <authorList>
            <person name="Bretaudeau A."/>
        </authorList>
    </citation>
    <scope>NUCLEOTIDE SEQUENCE</scope>
    <source>
        <strain evidence="2">Rice</strain>
        <tissue evidence="2">Whole body</tissue>
    </source>
</reference>
<feature type="compositionally biased region" description="Acidic residues" evidence="1">
    <location>
        <begin position="1"/>
        <end position="13"/>
    </location>
</feature>
<proteinExistence type="predicted"/>
<dbReference type="EMBL" id="ODYU01003307">
    <property type="protein sequence ID" value="SOQ41891.1"/>
    <property type="molecule type" value="Genomic_DNA"/>
</dbReference>
<evidence type="ECO:0000313" key="2">
    <source>
        <dbReference type="EMBL" id="SOQ41891.1"/>
    </source>
</evidence>
<gene>
    <name evidence="2" type="ORF">SFRICE_004695</name>
</gene>
<protein>
    <submittedName>
        <fullName evidence="2">SFRICE_004695</fullName>
    </submittedName>
</protein>
<name>A0A2H1VM41_SPOFR</name>
<feature type="region of interest" description="Disordered" evidence="1">
    <location>
        <begin position="1"/>
        <end position="25"/>
    </location>
</feature>